<gene>
    <name evidence="3" type="ORF">AQS70_01350</name>
</gene>
<evidence type="ECO:0000313" key="3">
    <source>
        <dbReference type="EMBL" id="KQB54130.1"/>
    </source>
</evidence>
<reference evidence="3 4" key="1">
    <citation type="submission" date="2015-10" db="EMBL/GenBank/DDBJ databases">
        <title>Pseudomonas helleri sp. nov. and Pseudomonas weihenstephanensis sp. nov., isolated from raw cows milk.</title>
        <authorList>
            <person name="Von Neubeck M."/>
            <person name="Huptas C."/>
            <person name="Wenning M."/>
            <person name="Scherer S."/>
        </authorList>
    </citation>
    <scope>NUCLEOTIDE SEQUENCE [LARGE SCALE GENOMIC DNA]</scope>
    <source>
        <strain evidence="3 4">BSTT44</strain>
    </source>
</reference>
<accession>A0A0Q0X2Z4</accession>
<dbReference type="GO" id="GO:0000160">
    <property type="term" value="P:phosphorelay signal transduction system"/>
    <property type="evidence" value="ECO:0007669"/>
    <property type="project" value="InterPro"/>
</dbReference>
<evidence type="ECO:0000259" key="2">
    <source>
        <dbReference type="PROSITE" id="PS50110"/>
    </source>
</evidence>
<name>A0A0Q0X2Z4_9PSED</name>
<evidence type="ECO:0000313" key="4">
    <source>
        <dbReference type="Proteomes" id="UP000050342"/>
    </source>
</evidence>
<dbReference type="EMBL" id="LLWH01000112">
    <property type="protein sequence ID" value="KQB54130.1"/>
    <property type="molecule type" value="Genomic_DNA"/>
</dbReference>
<evidence type="ECO:0000256" key="1">
    <source>
        <dbReference type="PROSITE-ProRule" id="PRU00169"/>
    </source>
</evidence>
<proteinExistence type="predicted"/>
<organism evidence="3 4">
    <name type="scientific">Pseudomonas endophytica</name>
    <dbReference type="NCBI Taxonomy" id="1563157"/>
    <lineage>
        <taxon>Bacteria</taxon>
        <taxon>Pseudomonadati</taxon>
        <taxon>Pseudomonadota</taxon>
        <taxon>Gammaproteobacteria</taxon>
        <taxon>Pseudomonadales</taxon>
        <taxon>Pseudomonadaceae</taxon>
        <taxon>Pseudomonas</taxon>
    </lineage>
</organism>
<dbReference type="RefSeq" id="WP_055102416.1">
    <property type="nucleotide sequence ID" value="NZ_LLWH01000112.1"/>
</dbReference>
<dbReference type="Proteomes" id="UP000050342">
    <property type="component" value="Unassembled WGS sequence"/>
</dbReference>
<dbReference type="AlphaFoldDB" id="A0A0Q0X2Z4"/>
<dbReference type="Gene3D" id="3.40.50.2300">
    <property type="match status" value="1"/>
</dbReference>
<dbReference type="InterPro" id="IPR001789">
    <property type="entry name" value="Sig_transdc_resp-reg_receiver"/>
</dbReference>
<dbReference type="STRING" id="1563157.AQS70_01350"/>
<dbReference type="PROSITE" id="PS50110">
    <property type="entry name" value="RESPONSE_REGULATORY"/>
    <property type="match status" value="1"/>
</dbReference>
<comment type="caution">
    <text evidence="1">Lacks conserved residue(s) required for the propagation of feature annotation.</text>
</comment>
<feature type="domain" description="Response regulatory" evidence="2">
    <location>
        <begin position="7"/>
        <end position="109"/>
    </location>
</feature>
<dbReference type="InterPro" id="IPR011006">
    <property type="entry name" value="CheY-like_superfamily"/>
</dbReference>
<sequence>MPNKSLRILIADSDNDQALKIERALNQAGYFRVAPLRGNDALKGLRDAKAGVFDLLLISQKMAGGAGVDPAHYHRENAQFCHIRIYQDADALIAHLVAIMKNIDPPERI</sequence>
<keyword evidence="4" id="KW-1185">Reference proteome</keyword>
<dbReference type="OrthoDB" id="7028668at2"/>
<dbReference type="SUPFAM" id="SSF52172">
    <property type="entry name" value="CheY-like"/>
    <property type="match status" value="1"/>
</dbReference>
<protein>
    <recommendedName>
        <fullName evidence="2">Response regulatory domain-containing protein</fullName>
    </recommendedName>
</protein>
<comment type="caution">
    <text evidence="3">The sequence shown here is derived from an EMBL/GenBank/DDBJ whole genome shotgun (WGS) entry which is preliminary data.</text>
</comment>